<comment type="caution">
    <text evidence="1">The sequence shown here is derived from an EMBL/GenBank/DDBJ whole genome shotgun (WGS) entry which is preliminary data.</text>
</comment>
<dbReference type="GO" id="GO:0047617">
    <property type="term" value="F:fatty acyl-CoA hydrolase activity"/>
    <property type="evidence" value="ECO:0007669"/>
    <property type="project" value="TreeGrafter"/>
</dbReference>
<dbReference type="InterPro" id="IPR029069">
    <property type="entry name" value="HotDog_dom_sf"/>
</dbReference>
<gene>
    <name evidence="1" type="ORF">VF08_24750</name>
</gene>
<protein>
    <submittedName>
        <fullName evidence="1">Thioesterase</fullName>
    </submittedName>
</protein>
<dbReference type="Proteomes" id="UP000222310">
    <property type="component" value="Unassembled WGS sequence"/>
</dbReference>
<dbReference type="SUPFAM" id="SSF54637">
    <property type="entry name" value="Thioesterase/thiol ester dehydrase-isomerase"/>
    <property type="match status" value="1"/>
</dbReference>
<dbReference type="EMBL" id="LAHD01000084">
    <property type="protein sequence ID" value="PHK00033.1"/>
    <property type="molecule type" value="Genomic_DNA"/>
</dbReference>
<proteinExistence type="predicted"/>
<name>A0A9Q5Z8S9_NOSLI</name>
<dbReference type="Pfam" id="PF13279">
    <property type="entry name" value="4HBT_2"/>
    <property type="match status" value="1"/>
</dbReference>
<evidence type="ECO:0000313" key="1">
    <source>
        <dbReference type="EMBL" id="PHK00033.1"/>
    </source>
</evidence>
<reference evidence="1 2" key="1">
    <citation type="submission" date="2015-02" db="EMBL/GenBank/DDBJ databases">
        <title>Nostoc linckia genome annotation.</title>
        <authorList>
            <person name="Zhou Z."/>
        </authorList>
    </citation>
    <scope>NUCLEOTIDE SEQUENCE [LARGE SCALE GENOMIC DNA]</scope>
    <source>
        <strain evidence="2">z8</strain>
    </source>
</reference>
<evidence type="ECO:0000313" key="2">
    <source>
        <dbReference type="Proteomes" id="UP000222310"/>
    </source>
</evidence>
<dbReference type="InterPro" id="IPR050563">
    <property type="entry name" value="4-hydroxybenzoyl-CoA_TE"/>
</dbReference>
<sequence length="152" mass="17713">MLNSGKIMIVVDEKLHRPFEVVLAIPVRTYDIDFVGIVSNIVYIRWLEDLRLKFLDEYWELNQQLEQGYAPVLAGTEIEYKRSIKISDRVIGRLWLSNLGRLKWTVKAEILSNEKLAAVATQKGAFISLQNGRPIKIPEEFQKKYCQYKNLI</sequence>
<dbReference type="PANTHER" id="PTHR31793">
    <property type="entry name" value="4-HYDROXYBENZOYL-COA THIOESTERASE FAMILY MEMBER"/>
    <property type="match status" value="1"/>
</dbReference>
<organism evidence="1 2">
    <name type="scientific">Nostoc linckia z8</name>
    <dbReference type="NCBI Taxonomy" id="1628746"/>
    <lineage>
        <taxon>Bacteria</taxon>
        <taxon>Bacillati</taxon>
        <taxon>Cyanobacteriota</taxon>
        <taxon>Cyanophyceae</taxon>
        <taxon>Nostocales</taxon>
        <taxon>Nostocaceae</taxon>
        <taxon>Nostoc</taxon>
    </lineage>
</organism>
<dbReference type="CDD" id="cd00586">
    <property type="entry name" value="4HBT"/>
    <property type="match status" value="1"/>
</dbReference>
<accession>A0A9Q5Z8S9</accession>
<dbReference type="PANTHER" id="PTHR31793:SF24">
    <property type="entry name" value="LONG-CHAIN ACYL-COA THIOESTERASE FADM"/>
    <property type="match status" value="1"/>
</dbReference>
<dbReference type="AlphaFoldDB" id="A0A9Q5Z8S9"/>
<dbReference type="Gene3D" id="3.10.129.10">
    <property type="entry name" value="Hotdog Thioesterase"/>
    <property type="match status" value="1"/>
</dbReference>